<dbReference type="RefSeq" id="WP_150457108.1">
    <property type="nucleotide sequence ID" value="NZ_VYKK01000005.1"/>
</dbReference>
<keyword evidence="1" id="KW-0472">Membrane</keyword>
<evidence type="ECO:0000313" key="2">
    <source>
        <dbReference type="EMBL" id="KAA9006277.1"/>
    </source>
</evidence>
<keyword evidence="1" id="KW-0812">Transmembrane</keyword>
<proteinExistence type="predicted"/>
<evidence type="ECO:0000313" key="3">
    <source>
        <dbReference type="Proteomes" id="UP000367750"/>
    </source>
</evidence>
<dbReference type="Proteomes" id="UP000367750">
    <property type="component" value="Unassembled WGS sequence"/>
</dbReference>
<protein>
    <submittedName>
        <fullName evidence="2">Uncharacterized protein</fullName>
    </submittedName>
</protein>
<dbReference type="EMBL" id="VYKK01000005">
    <property type="protein sequence ID" value="KAA9006277.1"/>
    <property type="molecule type" value="Genomic_DNA"/>
</dbReference>
<comment type="caution">
    <text evidence="2">The sequence shown here is derived from an EMBL/GenBank/DDBJ whole genome shotgun (WGS) entry which is preliminary data.</text>
</comment>
<dbReference type="AlphaFoldDB" id="A0A5J5GE03"/>
<evidence type="ECO:0000256" key="1">
    <source>
        <dbReference type="SAM" id="Phobius"/>
    </source>
</evidence>
<name>A0A5J5GE03_9BACL</name>
<feature type="transmembrane region" description="Helical" evidence="1">
    <location>
        <begin position="6"/>
        <end position="26"/>
    </location>
</feature>
<gene>
    <name evidence="2" type="ORF">F4V43_04765</name>
</gene>
<sequence>MKLRIVPILLTSLLSVAVLFGGWFLYRHYAVQEPLQRIVDRYEGVKSSHITINRHEVLLKLDLQPGTKLRDLVQYINSEGKSEIGSRTLKLDVEQHSGKQLDEYWDKAMFSVAEAMESRKYTLIPQTLEELSGQYKGITVETDIDDRNVYVSLWNGTESKFVILPRESDTMGVWTNA</sequence>
<accession>A0A5J5GE03</accession>
<keyword evidence="1" id="KW-1133">Transmembrane helix</keyword>
<keyword evidence="3" id="KW-1185">Reference proteome</keyword>
<reference evidence="2 3" key="1">
    <citation type="submission" date="2019-09" db="EMBL/GenBank/DDBJ databases">
        <title>Bacillus ochoae sp. nov., Paenibacillus whitsoniae sp. nov., Paenibacillus spiritus sp. nov. Isolated from the Mars Exploration Rover during spacecraft assembly.</title>
        <authorList>
            <person name="Seuylemezian A."/>
            <person name="Vaishampayan P."/>
        </authorList>
    </citation>
    <scope>NUCLEOTIDE SEQUENCE [LARGE SCALE GENOMIC DNA]</scope>
    <source>
        <strain evidence="2 3">MER_111</strain>
    </source>
</reference>
<dbReference type="OrthoDB" id="2652483at2"/>
<organism evidence="2 3">
    <name type="scientific">Paenibacillus spiritus</name>
    <dbReference type="NCBI Taxonomy" id="2496557"/>
    <lineage>
        <taxon>Bacteria</taxon>
        <taxon>Bacillati</taxon>
        <taxon>Bacillota</taxon>
        <taxon>Bacilli</taxon>
        <taxon>Bacillales</taxon>
        <taxon>Paenibacillaceae</taxon>
        <taxon>Paenibacillus</taxon>
    </lineage>
</organism>